<dbReference type="Pfam" id="PF01478">
    <property type="entry name" value="Peptidase_A24"/>
    <property type="match status" value="1"/>
</dbReference>
<dbReference type="Gene3D" id="1.20.120.1220">
    <property type="match status" value="1"/>
</dbReference>
<sequence length="225" mass="23337">MPSALAIALWAGCGLTAGSLIALAVRRREQQTPRQQLLAQVILTSGLFAVLAWRHGSALQVSAAAGYAAAAVPLAAVDLRTGKLPNWLTLLAHVLTLAGLLVATLVHLRASGLLAALVGSIVFAALYGAWYVFLPGHMGGGDLKLSAVSGAVLGWQGWPTASHPHLLTAGVQLLAWLAGALLLIWLLQAAAYLVARAVRRRLATLALRHGPFLVLGTVTALVLAP</sequence>
<dbReference type="InterPro" id="IPR000045">
    <property type="entry name" value="Prepilin_IV_endopep_pep"/>
</dbReference>
<dbReference type="InterPro" id="IPR050882">
    <property type="entry name" value="Prepilin_peptidase/N-MTase"/>
</dbReference>
<dbReference type="PANTHER" id="PTHR30487:SF0">
    <property type="entry name" value="PREPILIN LEADER PEPTIDASE_N-METHYLTRANSFERASE-RELATED"/>
    <property type="match status" value="1"/>
</dbReference>
<dbReference type="PANTHER" id="PTHR30487">
    <property type="entry name" value="TYPE 4 PREPILIN-LIKE PROTEINS LEADER PEPTIDE-PROCESSING ENZYME"/>
    <property type="match status" value="1"/>
</dbReference>
<feature type="transmembrane region" description="Helical" evidence="2">
    <location>
        <begin position="206"/>
        <end position="224"/>
    </location>
</feature>
<feature type="transmembrane region" description="Helical" evidence="2">
    <location>
        <begin position="87"/>
        <end position="106"/>
    </location>
</feature>
<feature type="transmembrane region" description="Helical" evidence="2">
    <location>
        <begin position="173"/>
        <end position="194"/>
    </location>
</feature>
<keyword evidence="2" id="KW-0812">Transmembrane</keyword>
<dbReference type="GO" id="GO:0004190">
    <property type="term" value="F:aspartic-type endopeptidase activity"/>
    <property type="evidence" value="ECO:0007669"/>
    <property type="project" value="UniProtKB-EC"/>
</dbReference>
<evidence type="ECO:0000313" key="5">
    <source>
        <dbReference type="Proteomes" id="UP001564626"/>
    </source>
</evidence>
<keyword evidence="2" id="KW-0472">Membrane</keyword>
<dbReference type="RefSeq" id="WP_186361437.1">
    <property type="nucleotide sequence ID" value="NZ_BAABII010000018.1"/>
</dbReference>
<organism evidence="4 5">
    <name type="scientific">Saccharopolyspora cebuensis</name>
    <dbReference type="NCBI Taxonomy" id="418759"/>
    <lineage>
        <taxon>Bacteria</taxon>
        <taxon>Bacillati</taxon>
        <taxon>Actinomycetota</taxon>
        <taxon>Actinomycetes</taxon>
        <taxon>Pseudonocardiales</taxon>
        <taxon>Pseudonocardiaceae</taxon>
        <taxon>Saccharopolyspora</taxon>
    </lineage>
</organism>
<evidence type="ECO:0000259" key="3">
    <source>
        <dbReference type="Pfam" id="PF01478"/>
    </source>
</evidence>
<comment type="caution">
    <text evidence="4">The sequence shown here is derived from an EMBL/GenBank/DDBJ whole genome shotgun (WGS) entry which is preliminary data.</text>
</comment>
<proteinExistence type="inferred from homology"/>
<dbReference type="EMBL" id="JBGEHV010000059">
    <property type="protein sequence ID" value="MEY8042536.1"/>
    <property type="molecule type" value="Genomic_DNA"/>
</dbReference>
<keyword evidence="4" id="KW-0378">Hydrolase</keyword>
<keyword evidence="5" id="KW-1185">Reference proteome</keyword>
<name>A0ABV4CRV4_9PSEU</name>
<evidence type="ECO:0000256" key="1">
    <source>
        <dbReference type="ARBA" id="ARBA00005801"/>
    </source>
</evidence>
<dbReference type="EC" id="3.4.23.43" evidence="4"/>
<feature type="domain" description="Prepilin type IV endopeptidase peptidase" evidence="3">
    <location>
        <begin position="70"/>
        <end position="181"/>
    </location>
</feature>
<feature type="transmembrane region" description="Helical" evidence="2">
    <location>
        <begin position="6"/>
        <end position="25"/>
    </location>
</feature>
<protein>
    <submittedName>
        <fullName evidence="4">Prepilin peptidase</fullName>
        <ecNumber evidence="4">3.4.23.43</ecNumber>
    </submittedName>
</protein>
<comment type="similarity">
    <text evidence="1">Belongs to the peptidase A24 family.</text>
</comment>
<gene>
    <name evidence="4" type="ORF">AB8O55_24290</name>
</gene>
<feature type="transmembrane region" description="Helical" evidence="2">
    <location>
        <begin position="113"/>
        <end position="133"/>
    </location>
</feature>
<accession>A0ABV4CRV4</accession>
<keyword evidence="2" id="KW-1133">Transmembrane helix</keyword>
<reference evidence="4 5" key="1">
    <citation type="submission" date="2024-08" db="EMBL/GenBank/DDBJ databases">
        <title>Genome mining of Saccharopolyspora cebuensis PGLac3 from Nigerian medicinal plant.</title>
        <authorList>
            <person name="Ezeobiora C.E."/>
            <person name="Igbokwe N.H."/>
            <person name="Amin D.H."/>
            <person name="Mendie U.E."/>
        </authorList>
    </citation>
    <scope>NUCLEOTIDE SEQUENCE [LARGE SCALE GENOMIC DNA]</scope>
    <source>
        <strain evidence="4 5">PGLac3</strain>
    </source>
</reference>
<feature type="transmembrane region" description="Helical" evidence="2">
    <location>
        <begin position="37"/>
        <end position="53"/>
    </location>
</feature>
<dbReference type="Proteomes" id="UP001564626">
    <property type="component" value="Unassembled WGS sequence"/>
</dbReference>
<evidence type="ECO:0000313" key="4">
    <source>
        <dbReference type="EMBL" id="MEY8042536.1"/>
    </source>
</evidence>
<evidence type="ECO:0000256" key="2">
    <source>
        <dbReference type="SAM" id="Phobius"/>
    </source>
</evidence>